<keyword evidence="4 6" id="KW-1133">Transmembrane helix</keyword>
<gene>
    <name evidence="7" type="ORF">BCR35DRAFT_307445</name>
</gene>
<dbReference type="STRING" id="106004.A0A1Y2EMZ9"/>
<dbReference type="GO" id="GO:0072546">
    <property type="term" value="C:EMC complex"/>
    <property type="evidence" value="ECO:0007669"/>
    <property type="project" value="TreeGrafter"/>
</dbReference>
<dbReference type="EMBL" id="MCGR01000049">
    <property type="protein sequence ID" value="ORY72917.1"/>
    <property type="molecule type" value="Genomic_DNA"/>
</dbReference>
<dbReference type="OrthoDB" id="44756at2759"/>
<name>A0A1Y2EMZ9_9BASI</name>
<dbReference type="PANTHER" id="PTHR28144:SF1">
    <property type="entry name" value="ER MEMBRANE PROTEIN COMPLEX SUBUNIT 5"/>
    <property type="match status" value="1"/>
</dbReference>
<keyword evidence="3 6" id="KW-0812">Transmembrane</keyword>
<evidence type="ECO:0000256" key="3">
    <source>
        <dbReference type="ARBA" id="ARBA00022692"/>
    </source>
</evidence>
<dbReference type="InterPro" id="IPR018937">
    <property type="entry name" value="MMgT"/>
</dbReference>
<dbReference type="Pfam" id="PF10270">
    <property type="entry name" value="MMgT"/>
    <property type="match status" value="1"/>
</dbReference>
<keyword evidence="5 6" id="KW-0472">Membrane</keyword>
<evidence type="ECO:0000256" key="1">
    <source>
        <dbReference type="ARBA" id="ARBA00004127"/>
    </source>
</evidence>
<evidence type="ECO:0000256" key="2">
    <source>
        <dbReference type="ARBA" id="ARBA00006109"/>
    </source>
</evidence>
<sequence>MVSWPTPAAILIRLAALVFLHAAYSAWEVRGLAKTAGVEIPSTLGSPLPVDIIAQAFISFILLATGVIWSATPLKKISWASEMSKRCIDSEDSRLSFANVRHRGSVLFAETD</sequence>
<dbReference type="GO" id="GO:0034975">
    <property type="term" value="P:protein folding in endoplasmic reticulum"/>
    <property type="evidence" value="ECO:0007669"/>
    <property type="project" value="TreeGrafter"/>
</dbReference>
<comment type="subcellular location">
    <subcellularLocation>
        <location evidence="1">Endomembrane system</location>
        <topology evidence="1">Multi-pass membrane protein</topology>
    </subcellularLocation>
</comment>
<evidence type="ECO:0000256" key="4">
    <source>
        <dbReference type="ARBA" id="ARBA00022989"/>
    </source>
</evidence>
<dbReference type="PANTHER" id="PTHR28144">
    <property type="entry name" value="ER MEMBRANE PROTEIN COMPLEX SUBUNIT 5"/>
    <property type="match status" value="1"/>
</dbReference>
<evidence type="ECO:0000313" key="8">
    <source>
        <dbReference type="Proteomes" id="UP000193467"/>
    </source>
</evidence>
<reference evidence="7 8" key="1">
    <citation type="submission" date="2016-07" db="EMBL/GenBank/DDBJ databases">
        <title>Pervasive Adenine N6-methylation of Active Genes in Fungi.</title>
        <authorList>
            <consortium name="DOE Joint Genome Institute"/>
            <person name="Mondo S.J."/>
            <person name="Dannebaum R.O."/>
            <person name="Kuo R.C."/>
            <person name="Labutti K."/>
            <person name="Haridas S."/>
            <person name="Kuo A."/>
            <person name="Salamov A."/>
            <person name="Ahrendt S.R."/>
            <person name="Lipzen A."/>
            <person name="Sullivan W."/>
            <person name="Andreopoulos W.B."/>
            <person name="Clum A."/>
            <person name="Lindquist E."/>
            <person name="Daum C."/>
            <person name="Ramamoorthy G.K."/>
            <person name="Gryganskyi A."/>
            <person name="Culley D."/>
            <person name="Magnuson J.K."/>
            <person name="James T.Y."/>
            <person name="O'Malley M.A."/>
            <person name="Stajich J.E."/>
            <person name="Spatafora J.W."/>
            <person name="Visel A."/>
            <person name="Grigoriev I.V."/>
        </authorList>
    </citation>
    <scope>NUCLEOTIDE SEQUENCE [LARGE SCALE GENOMIC DNA]</scope>
    <source>
        <strain evidence="7 8">62-1032</strain>
    </source>
</reference>
<accession>A0A1Y2EMZ9</accession>
<protein>
    <submittedName>
        <fullName evidence="7">Magnesium transporter</fullName>
    </submittedName>
</protein>
<dbReference type="Proteomes" id="UP000193467">
    <property type="component" value="Unassembled WGS sequence"/>
</dbReference>
<dbReference type="InterPro" id="IPR053279">
    <property type="entry name" value="EMC_subunit"/>
</dbReference>
<feature type="transmembrane region" description="Helical" evidence="6">
    <location>
        <begin position="52"/>
        <end position="71"/>
    </location>
</feature>
<evidence type="ECO:0000313" key="7">
    <source>
        <dbReference type="EMBL" id="ORY72917.1"/>
    </source>
</evidence>
<dbReference type="AlphaFoldDB" id="A0A1Y2EMZ9"/>
<evidence type="ECO:0000256" key="6">
    <source>
        <dbReference type="SAM" id="Phobius"/>
    </source>
</evidence>
<comment type="caution">
    <text evidence="7">The sequence shown here is derived from an EMBL/GenBank/DDBJ whole genome shotgun (WGS) entry which is preliminary data.</text>
</comment>
<organism evidence="7 8">
    <name type="scientific">Leucosporidium creatinivorum</name>
    <dbReference type="NCBI Taxonomy" id="106004"/>
    <lineage>
        <taxon>Eukaryota</taxon>
        <taxon>Fungi</taxon>
        <taxon>Dikarya</taxon>
        <taxon>Basidiomycota</taxon>
        <taxon>Pucciniomycotina</taxon>
        <taxon>Microbotryomycetes</taxon>
        <taxon>Leucosporidiales</taxon>
        <taxon>Leucosporidium</taxon>
    </lineage>
</organism>
<dbReference type="InParanoid" id="A0A1Y2EMZ9"/>
<evidence type="ECO:0000256" key="5">
    <source>
        <dbReference type="ARBA" id="ARBA00023136"/>
    </source>
</evidence>
<comment type="similarity">
    <text evidence="2">Belongs to the membrane magnesium transporter (TC 1.A.67) family.</text>
</comment>
<proteinExistence type="inferred from homology"/>
<keyword evidence="8" id="KW-1185">Reference proteome</keyword>